<comment type="caution">
    <text evidence="1">The sequence shown here is derived from an EMBL/GenBank/DDBJ whole genome shotgun (WGS) entry which is preliminary data.</text>
</comment>
<name>A0A929RWX2_9BACT</name>
<dbReference type="Proteomes" id="UP000704068">
    <property type="component" value="Unassembled WGS sequence"/>
</dbReference>
<protein>
    <submittedName>
        <fullName evidence="1">Uncharacterized protein</fullName>
    </submittedName>
</protein>
<reference evidence="1" key="1">
    <citation type="submission" date="2020-04" db="EMBL/GenBank/DDBJ databases">
        <title>Deep metagenomics examines the oral microbiome during advanced dental caries in children, revealing novel taxa and co-occurrences with host molecules.</title>
        <authorList>
            <person name="Baker J.L."/>
            <person name="Morton J.T."/>
            <person name="Dinis M."/>
            <person name="Alvarez R."/>
            <person name="Tran N.C."/>
            <person name="Knight R."/>
            <person name="Edlund A."/>
        </authorList>
    </citation>
    <scope>NUCLEOTIDE SEQUENCE</scope>
    <source>
        <strain evidence="1">JCVI_34_bin.1</strain>
    </source>
</reference>
<dbReference type="EMBL" id="JABZGR010000023">
    <property type="protein sequence ID" value="MBF0970800.1"/>
    <property type="molecule type" value="Genomic_DNA"/>
</dbReference>
<evidence type="ECO:0000313" key="1">
    <source>
        <dbReference type="EMBL" id="MBF0970800.1"/>
    </source>
</evidence>
<evidence type="ECO:0000313" key="2">
    <source>
        <dbReference type="Proteomes" id="UP000704068"/>
    </source>
</evidence>
<organism evidence="1 2">
    <name type="scientific">Alloprevotella tannerae</name>
    <dbReference type="NCBI Taxonomy" id="76122"/>
    <lineage>
        <taxon>Bacteria</taxon>
        <taxon>Pseudomonadati</taxon>
        <taxon>Bacteroidota</taxon>
        <taxon>Bacteroidia</taxon>
        <taxon>Bacteroidales</taxon>
        <taxon>Prevotellaceae</taxon>
        <taxon>Alloprevotella</taxon>
    </lineage>
</organism>
<sequence length="58" mass="6784">METTFWRALLRLFALQKAACAELQWGGARRDRRAEIDMKSRLFSIGSKLKIIRLFISL</sequence>
<gene>
    <name evidence="1" type="ORF">HXK21_07135</name>
</gene>
<accession>A0A929RWX2</accession>
<dbReference type="RefSeq" id="WP_303764443.1">
    <property type="nucleotide sequence ID" value="NZ_JABZGR010000023.1"/>
</dbReference>
<dbReference type="AlphaFoldDB" id="A0A929RWX2"/>
<proteinExistence type="predicted"/>